<dbReference type="InterPro" id="IPR058240">
    <property type="entry name" value="rSAM_sf"/>
</dbReference>
<gene>
    <name evidence="7" type="ordered locus">Hbal_0354</name>
</gene>
<protein>
    <submittedName>
        <fullName evidence="7">Radical SAM domain protein</fullName>
    </submittedName>
</protein>
<accession>C6XMB3</accession>
<feature type="domain" description="Radical SAM core" evidence="6">
    <location>
        <begin position="37"/>
        <end position="182"/>
    </location>
</feature>
<dbReference type="KEGG" id="hba:Hbal_0354"/>
<dbReference type="Proteomes" id="UP000002745">
    <property type="component" value="Chromosome"/>
</dbReference>
<dbReference type="CDD" id="cd01335">
    <property type="entry name" value="Radical_SAM"/>
    <property type="match status" value="1"/>
</dbReference>
<proteinExistence type="predicted"/>
<keyword evidence="5" id="KW-0411">Iron-sulfur</keyword>
<dbReference type="eggNOG" id="COG0535">
    <property type="taxonomic scope" value="Bacteria"/>
</dbReference>
<dbReference type="Pfam" id="PF04055">
    <property type="entry name" value="Radical_SAM"/>
    <property type="match status" value="1"/>
</dbReference>
<evidence type="ECO:0000256" key="5">
    <source>
        <dbReference type="ARBA" id="ARBA00023014"/>
    </source>
</evidence>
<reference evidence="8" key="1">
    <citation type="journal article" date="2011" name="J. Bacteriol.">
        <title>Genome sequences of eight morphologically diverse alphaproteobacteria.</title>
        <authorList>
            <consortium name="US DOE Joint Genome Institute"/>
            <person name="Brown P.J."/>
            <person name="Kysela D.T."/>
            <person name="Buechlein A."/>
            <person name="Hemmerich C."/>
            <person name="Brun Y.V."/>
        </authorList>
    </citation>
    <scope>NUCLEOTIDE SEQUENCE [LARGE SCALE GENOMIC DNA]</scope>
    <source>
        <strain evidence="8">ATCC 49814 / DSM 5838 / IFAM 1418</strain>
    </source>
</reference>
<dbReference type="AlphaFoldDB" id="C6XMB3"/>
<dbReference type="Gene3D" id="3.20.20.70">
    <property type="entry name" value="Aldolase class I"/>
    <property type="match status" value="1"/>
</dbReference>
<evidence type="ECO:0000313" key="8">
    <source>
        <dbReference type="Proteomes" id="UP000002745"/>
    </source>
</evidence>
<dbReference type="GO" id="GO:0003824">
    <property type="term" value="F:catalytic activity"/>
    <property type="evidence" value="ECO:0007669"/>
    <property type="project" value="InterPro"/>
</dbReference>
<dbReference type="InterPro" id="IPR050377">
    <property type="entry name" value="Radical_SAM_PqqE_MftC-like"/>
</dbReference>
<evidence type="ECO:0000259" key="6">
    <source>
        <dbReference type="Pfam" id="PF04055"/>
    </source>
</evidence>
<sequence>MEQALYSLKKFDDPRVTAKGETRAIVPFSGIKTLWFNTGTLCNIECANCYIESSPTNDRLVYLTLADILPFFDELESENECGVEIGFTGGEPFMAPQIIDMLEESLVRGHSVLVLTNAMHPMMRPRIQAGLINLKERFGNQLTLRVSLDHFTSEYHDKERGIGSFETAMMGLRWLSEHGFQITIAGRALYNECEPAARKGYAELFDIEGFSINASDPKSLVLFPEMTPNSDPPEITTACWGILNKDPKDIMCASQRMIVKRKGQTHTTALPCTLLPYDTRFDMGQTLQEARKPVPLNHTYCATFCVLGGGSCSA</sequence>
<dbReference type="InterPro" id="IPR007197">
    <property type="entry name" value="rSAM"/>
</dbReference>
<evidence type="ECO:0000256" key="4">
    <source>
        <dbReference type="ARBA" id="ARBA00023004"/>
    </source>
</evidence>
<dbReference type="PANTHER" id="PTHR11228:SF7">
    <property type="entry name" value="PQQA PEPTIDE CYCLASE"/>
    <property type="match status" value="1"/>
</dbReference>
<dbReference type="SFLD" id="SFLDG01067">
    <property type="entry name" value="SPASM/twitch_domain_containing"/>
    <property type="match status" value="1"/>
</dbReference>
<keyword evidence="2" id="KW-0949">S-adenosyl-L-methionine</keyword>
<evidence type="ECO:0000256" key="2">
    <source>
        <dbReference type="ARBA" id="ARBA00022691"/>
    </source>
</evidence>
<dbReference type="SFLD" id="SFLDS00029">
    <property type="entry name" value="Radical_SAM"/>
    <property type="match status" value="1"/>
</dbReference>
<dbReference type="InterPro" id="IPR013785">
    <property type="entry name" value="Aldolase_TIM"/>
</dbReference>
<keyword evidence="4" id="KW-0408">Iron</keyword>
<dbReference type="GO" id="GO:0046872">
    <property type="term" value="F:metal ion binding"/>
    <property type="evidence" value="ECO:0007669"/>
    <property type="project" value="UniProtKB-KW"/>
</dbReference>
<keyword evidence="8" id="KW-1185">Reference proteome</keyword>
<name>C6XMB3_HIRBI</name>
<dbReference type="OrthoDB" id="9810775at2"/>
<dbReference type="EMBL" id="CP001678">
    <property type="protein sequence ID" value="ACT58056.1"/>
    <property type="molecule type" value="Genomic_DNA"/>
</dbReference>
<comment type="cofactor">
    <cofactor evidence="1">
        <name>[4Fe-4S] cluster</name>
        <dbReference type="ChEBI" id="CHEBI:49883"/>
    </cofactor>
</comment>
<dbReference type="SUPFAM" id="SSF102114">
    <property type="entry name" value="Radical SAM enzymes"/>
    <property type="match status" value="1"/>
</dbReference>
<evidence type="ECO:0000313" key="7">
    <source>
        <dbReference type="EMBL" id="ACT58056.1"/>
    </source>
</evidence>
<dbReference type="GO" id="GO:0051536">
    <property type="term" value="F:iron-sulfur cluster binding"/>
    <property type="evidence" value="ECO:0007669"/>
    <property type="project" value="UniProtKB-KW"/>
</dbReference>
<dbReference type="RefSeq" id="WP_015826206.1">
    <property type="nucleotide sequence ID" value="NC_012982.1"/>
</dbReference>
<dbReference type="HOGENOM" id="CLU_882429_0_0_5"/>
<organism evidence="7 8">
    <name type="scientific">Hirschia baltica (strain ATCC 49814 / DSM 5838 / IFAM 1418)</name>
    <dbReference type="NCBI Taxonomy" id="582402"/>
    <lineage>
        <taxon>Bacteria</taxon>
        <taxon>Pseudomonadati</taxon>
        <taxon>Pseudomonadota</taxon>
        <taxon>Alphaproteobacteria</taxon>
        <taxon>Hyphomonadales</taxon>
        <taxon>Hyphomonadaceae</taxon>
        <taxon>Hirschia</taxon>
    </lineage>
</organism>
<evidence type="ECO:0000256" key="1">
    <source>
        <dbReference type="ARBA" id="ARBA00001966"/>
    </source>
</evidence>
<dbReference type="STRING" id="582402.Hbal_0354"/>
<keyword evidence="3" id="KW-0479">Metal-binding</keyword>
<evidence type="ECO:0000256" key="3">
    <source>
        <dbReference type="ARBA" id="ARBA00022723"/>
    </source>
</evidence>
<dbReference type="PANTHER" id="PTHR11228">
    <property type="entry name" value="RADICAL SAM DOMAIN PROTEIN"/>
    <property type="match status" value="1"/>
</dbReference>